<dbReference type="InterPro" id="IPR003587">
    <property type="entry name" value="Hint_dom_N"/>
</dbReference>
<feature type="coiled-coil region" evidence="4">
    <location>
        <begin position="685"/>
        <end position="722"/>
    </location>
</feature>
<dbReference type="CDD" id="cd00081">
    <property type="entry name" value="Hint"/>
    <property type="match status" value="1"/>
</dbReference>
<dbReference type="AlphaFoldDB" id="A0A9Q1H921"/>
<dbReference type="InterPro" id="IPR006703">
    <property type="entry name" value="G_AIG1"/>
</dbReference>
<dbReference type="OrthoDB" id="5212at2759"/>
<reference evidence="6" key="1">
    <citation type="submission" date="2021-10" db="EMBL/GenBank/DDBJ databases">
        <title>Tropical sea cucumber genome reveals ecological adaptation and Cuvierian tubules defense mechanism.</title>
        <authorList>
            <person name="Chen T."/>
        </authorList>
    </citation>
    <scope>NUCLEOTIDE SEQUENCE</scope>
    <source>
        <strain evidence="6">Nanhai2018</strain>
        <tissue evidence="6">Muscle</tissue>
    </source>
</reference>
<dbReference type="Pfam" id="PF04548">
    <property type="entry name" value="AIG1"/>
    <property type="match status" value="1"/>
</dbReference>
<proteinExistence type="inferred from homology"/>
<dbReference type="PROSITE" id="PS51720">
    <property type="entry name" value="G_AIG1"/>
    <property type="match status" value="1"/>
</dbReference>
<accession>A0A9Q1H921</accession>
<protein>
    <submittedName>
        <fullName evidence="6">GTPase IMAP family member 7</fullName>
    </submittedName>
</protein>
<organism evidence="6 7">
    <name type="scientific">Holothuria leucospilota</name>
    <name type="common">Black long sea cucumber</name>
    <name type="synonym">Mertensiothuria leucospilota</name>
    <dbReference type="NCBI Taxonomy" id="206669"/>
    <lineage>
        <taxon>Eukaryota</taxon>
        <taxon>Metazoa</taxon>
        <taxon>Echinodermata</taxon>
        <taxon>Eleutherozoa</taxon>
        <taxon>Echinozoa</taxon>
        <taxon>Holothuroidea</taxon>
        <taxon>Aspidochirotacea</taxon>
        <taxon>Aspidochirotida</taxon>
        <taxon>Holothuriidae</taxon>
        <taxon>Holothuria</taxon>
    </lineage>
</organism>
<dbReference type="Gene3D" id="2.170.16.10">
    <property type="entry name" value="Hedgehog/Intein (Hint) domain"/>
    <property type="match status" value="1"/>
</dbReference>
<dbReference type="Gene3D" id="3.40.50.300">
    <property type="entry name" value="P-loop containing nucleotide triphosphate hydrolases"/>
    <property type="match status" value="1"/>
</dbReference>
<dbReference type="InterPro" id="IPR036844">
    <property type="entry name" value="Hint_dom_sf"/>
</dbReference>
<sequence length="996" mass="114388">MKAQSSFTEQDLRQVEKAAQREKHKTFVEVLKSKGYNDYELFLDHLLFLSPKSAKFMLKKEVIELVPGTELRKVRIGRLNGKTTMSVQENSIDYCSKNNRNISVVLVGKTGSGKSSTANTLVGKGGAFITSQYFHQSCTDKIQLEQTLFENTCLKVMDTPGLFDTRGTIFQGMDNDARLLEIAKAVLVFPDGIDVFLIVCRLDEPFTQETQNAIEQIEKRFGGNLHFYDHCILILTRGKEMQTHTLKEHLAQSCMPYNLSQLIQKVQNRVIVVENKWKKSKHFKEFQREWLISQICSFIMQKDSVRRGKYTNKHFTIAQQLLKSKAEDDLRKFSARKYTASFVRAYIKGADEETLQRLMNDKTLNENEISKLKAFIEEKNLLTEHINVDISALASQIVSSSESIIQKQLVSRSREKDTIKQLKMDKTKQAETLEMKYQVQISILHFMDKNKNSLPSLQSLLDPSTIPRDLFDYVNESQNYRLMECEKTLGLTKKVLSDIQNIIELGIQIIQKEATVYGEIALEPNSESLTMKVLNVFNTFDINALNDLKCNTECGHLEKSIIWQQLSTLKLSQMDNSRNLILAIVNKHIDSCIEVKKLEYSQMKGITKQKHLLKVENAISSQLFQEIERGDEKMLEELVMGKSQQKIFKKLDIELKEYPEISEEDIKSSFELSLQSIISIMKRRYNDVKTLRKELDEALKAHEKAEEERDKAEQRINDIVNEFSEKFIRGLKKRDMLKMKEQFEANELTIPPKLFEKIKRKILQDHTMSDEEIQRIINSVVRSKKQILEEIMNQESCFPSTSVITTLQAGKIPIGAVTLGDKVLTVKENSVIGYEKIFFIAHANKSGFFCYLIIETSSKTSIAISPNHCLPVGNIKCMKPANQVKVNDLIFVNRDGIIISDTVTSIKREFRRGAYCPYTLNGTLIVDNIVTSCFTTTVAPHIAQRVLFPLRCLYRCTPLPLYKTVFSNRKMKFISERANVGSHVTEHILLYITKAF</sequence>
<dbReference type="GO" id="GO:0005525">
    <property type="term" value="F:GTP binding"/>
    <property type="evidence" value="ECO:0007669"/>
    <property type="project" value="UniProtKB-KW"/>
</dbReference>
<evidence type="ECO:0000313" key="7">
    <source>
        <dbReference type="Proteomes" id="UP001152320"/>
    </source>
</evidence>
<evidence type="ECO:0000259" key="5">
    <source>
        <dbReference type="PROSITE" id="PS51720"/>
    </source>
</evidence>
<comment type="caution">
    <text evidence="6">The sequence shown here is derived from an EMBL/GenBank/DDBJ whole genome shotgun (WGS) entry which is preliminary data.</text>
</comment>
<dbReference type="PANTHER" id="PTHR10903:SF184">
    <property type="entry name" value="GTP-BINDING PROTEIN A"/>
    <property type="match status" value="1"/>
</dbReference>
<dbReference type="GO" id="GO:0016540">
    <property type="term" value="P:protein autoprocessing"/>
    <property type="evidence" value="ECO:0007669"/>
    <property type="project" value="InterPro"/>
</dbReference>
<keyword evidence="4" id="KW-0175">Coiled coil</keyword>
<keyword evidence="3" id="KW-0342">GTP-binding</keyword>
<evidence type="ECO:0000313" key="6">
    <source>
        <dbReference type="EMBL" id="KAJ8037125.1"/>
    </source>
</evidence>
<evidence type="ECO:0000256" key="1">
    <source>
        <dbReference type="ARBA" id="ARBA00008535"/>
    </source>
</evidence>
<dbReference type="SUPFAM" id="SSF51294">
    <property type="entry name" value="Hedgehog/intein (Hint) domain"/>
    <property type="match status" value="1"/>
</dbReference>
<gene>
    <name evidence="6" type="ORF">HOLleu_17866</name>
</gene>
<keyword evidence="2" id="KW-0547">Nucleotide-binding</keyword>
<evidence type="ECO:0000256" key="3">
    <source>
        <dbReference type="ARBA" id="ARBA00023134"/>
    </source>
</evidence>
<evidence type="ECO:0000256" key="4">
    <source>
        <dbReference type="SAM" id="Coils"/>
    </source>
</evidence>
<dbReference type="InterPro" id="IPR027417">
    <property type="entry name" value="P-loop_NTPase"/>
</dbReference>
<dbReference type="InterPro" id="IPR001767">
    <property type="entry name" value="Hedgehog_Hint"/>
</dbReference>
<keyword evidence="7" id="KW-1185">Reference proteome</keyword>
<dbReference type="PANTHER" id="PTHR10903">
    <property type="entry name" value="GTPASE, IMAP FAMILY MEMBER-RELATED"/>
    <property type="match status" value="1"/>
</dbReference>
<feature type="domain" description="AIG1-type G" evidence="5">
    <location>
        <begin position="99"/>
        <end position="319"/>
    </location>
</feature>
<name>A0A9Q1H921_HOLLE</name>
<dbReference type="InterPro" id="IPR045058">
    <property type="entry name" value="GIMA/IAN/Toc"/>
</dbReference>
<dbReference type="SUPFAM" id="SSF52540">
    <property type="entry name" value="P-loop containing nucleoside triphosphate hydrolases"/>
    <property type="match status" value="1"/>
</dbReference>
<comment type="similarity">
    <text evidence="1">Belongs to the TRAFAC class TrmE-Era-EngA-EngB-Septin-like GTPase superfamily. AIG1/Toc34/Toc159-like paraseptin GTPase family. IAN subfamily.</text>
</comment>
<dbReference type="Proteomes" id="UP001152320">
    <property type="component" value="Chromosome 8"/>
</dbReference>
<dbReference type="EMBL" id="JAIZAY010000008">
    <property type="protein sequence ID" value="KAJ8037125.1"/>
    <property type="molecule type" value="Genomic_DNA"/>
</dbReference>
<dbReference type="SMART" id="SM00306">
    <property type="entry name" value="HintN"/>
    <property type="match status" value="1"/>
</dbReference>
<dbReference type="Pfam" id="PF01079">
    <property type="entry name" value="Hint"/>
    <property type="match status" value="1"/>
</dbReference>
<evidence type="ECO:0000256" key="2">
    <source>
        <dbReference type="ARBA" id="ARBA00022741"/>
    </source>
</evidence>